<evidence type="ECO:0000313" key="2">
    <source>
        <dbReference type="Proteomes" id="UP001430848"/>
    </source>
</evidence>
<proteinExistence type="predicted"/>
<dbReference type="Gene3D" id="3.40.630.30">
    <property type="match status" value="1"/>
</dbReference>
<dbReference type="EMBL" id="JAKNSF020000055">
    <property type="protein sequence ID" value="KAK7724719.1"/>
    <property type="molecule type" value="Genomic_DNA"/>
</dbReference>
<comment type="caution">
    <text evidence="1">The sequence shown here is derived from an EMBL/GenBank/DDBJ whole genome shotgun (WGS) entry which is preliminary data.</text>
</comment>
<accession>A0ABR1P2H7</accession>
<reference evidence="1 2" key="1">
    <citation type="submission" date="2024-02" db="EMBL/GenBank/DDBJ databases">
        <title>De novo assembly and annotation of 12 fungi associated with fruit tree decline syndrome in Ontario, Canada.</title>
        <authorList>
            <person name="Sulman M."/>
            <person name="Ellouze W."/>
            <person name="Ilyukhin E."/>
        </authorList>
    </citation>
    <scope>NUCLEOTIDE SEQUENCE [LARGE SCALE GENOMIC DNA]</scope>
    <source>
        <strain evidence="1 2">M169</strain>
    </source>
</reference>
<evidence type="ECO:0000313" key="1">
    <source>
        <dbReference type="EMBL" id="KAK7724719.1"/>
    </source>
</evidence>
<gene>
    <name evidence="1" type="ORF">SLS63_008556</name>
</gene>
<dbReference type="Proteomes" id="UP001430848">
    <property type="component" value="Unassembled WGS sequence"/>
</dbReference>
<protein>
    <submittedName>
        <fullName evidence="1">Uncharacterized protein</fullName>
    </submittedName>
</protein>
<sequence length="368" mass="42325">MDTPSVDFQMPYDIPHHRLEARPTKLPQWAPPIYNYVGLSEGETSDPCLTELKKEGRPDSDPAVPPNEQKLKFPKLLQDVMSIRQDVYVREFGGNQEDIAYDLWGDSVSLHWVVYIKGHVAGKSVFLKEGPQRPNSKVRTAVATIKVQPVIGMRQREDKTDIPPFVGERTRSNHFMMSDVLVLAPYRGNEWIQRLLMTAVIDTLSGYLPPSFFHDLFGQVIPLDALDDKPRRQSEEANTRRLWKDSLVKVIPDALQWSGLLCMETSIPEYQWWSKAGFGFELDLNTGEWHTHDDRDPDPRIVMLRRFEKVRKSVTSPEVNLNTLSEMLKKTFNIEHNHVVRPDLLIWRVRDAPLQDKAKSKAEPGHEG</sequence>
<keyword evidence="2" id="KW-1185">Reference proteome</keyword>
<name>A0ABR1P2H7_DIAER</name>
<organism evidence="1 2">
    <name type="scientific">Diaporthe eres</name>
    <name type="common">Phomopsis oblonga</name>
    <dbReference type="NCBI Taxonomy" id="83184"/>
    <lineage>
        <taxon>Eukaryota</taxon>
        <taxon>Fungi</taxon>
        <taxon>Dikarya</taxon>
        <taxon>Ascomycota</taxon>
        <taxon>Pezizomycotina</taxon>
        <taxon>Sordariomycetes</taxon>
        <taxon>Sordariomycetidae</taxon>
        <taxon>Diaporthales</taxon>
        <taxon>Diaporthaceae</taxon>
        <taxon>Diaporthe</taxon>
        <taxon>Diaporthe eres species complex</taxon>
    </lineage>
</organism>